<feature type="region of interest" description="Disordered" evidence="14">
    <location>
        <begin position="50"/>
        <end position="73"/>
    </location>
</feature>
<dbReference type="Gene3D" id="3.40.50.300">
    <property type="entry name" value="P-loop containing nucleotide triphosphate hydrolases"/>
    <property type="match status" value="1"/>
</dbReference>
<dbReference type="InterPro" id="IPR027417">
    <property type="entry name" value="P-loop_NTPase"/>
</dbReference>
<keyword evidence="5" id="KW-0227">DNA damage</keyword>
<keyword evidence="7" id="KW-0067">ATP-binding</keyword>
<keyword evidence="8" id="KW-0267">Excision nuclease</keyword>
<comment type="similarity">
    <text evidence="11">Belongs to the ABC transporter superfamily. UvrA family.</text>
</comment>
<dbReference type="EMBL" id="WTVQ01000009">
    <property type="protein sequence ID" value="NMG74644.1"/>
    <property type="molecule type" value="Genomic_DNA"/>
</dbReference>
<comment type="subcellular location">
    <subcellularLocation>
        <location evidence="1">Cytoplasm</location>
    </subcellularLocation>
</comment>
<keyword evidence="2" id="KW-0963">Cytoplasm</keyword>
<evidence type="ECO:0000256" key="3">
    <source>
        <dbReference type="ARBA" id="ARBA00022737"/>
    </source>
</evidence>
<evidence type="ECO:0000256" key="9">
    <source>
        <dbReference type="ARBA" id="ARBA00023125"/>
    </source>
</evidence>
<evidence type="ECO:0000256" key="4">
    <source>
        <dbReference type="ARBA" id="ARBA00022741"/>
    </source>
</evidence>
<keyword evidence="9" id="KW-0238">DNA-binding</keyword>
<evidence type="ECO:0000313" key="15">
    <source>
        <dbReference type="EMBL" id="NMG74644.1"/>
    </source>
</evidence>
<evidence type="ECO:0000313" key="16">
    <source>
        <dbReference type="Proteomes" id="UP000648984"/>
    </source>
</evidence>
<evidence type="ECO:0000256" key="10">
    <source>
        <dbReference type="ARBA" id="ARBA00023204"/>
    </source>
</evidence>
<gene>
    <name evidence="15" type="ORF">GPA25_07700</name>
</gene>
<organism evidence="15 16">
    <name type="scientific">Aromatoleum diolicum</name>
    <dbReference type="NCBI Taxonomy" id="75796"/>
    <lineage>
        <taxon>Bacteria</taxon>
        <taxon>Pseudomonadati</taxon>
        <taxon>Pseudomonadota</taxon>
        <taxon>Betaproteobacteria</taxon>
        <taxon>Rhodocyclales</taxon>
        <taxon>Rhodocyclaceae</taxon>
        <taxon>Aromatoleum</taxon>
    </lineage>
</organism>
<accession>A0ABX1Q8F6</accession>
<name>A0ABX1Q8F6_9RHOO</name>
<comment type="caution">
    <text evidence="15">The sequence shown here is derived from an EMBL/GenBank/DDBJ whole genome shotgun (WGS) entry which is preliminary data.</text>
</comment>
<dbReference type="PANTHER" id="PTHR43152:SF3">
    <property type="entry name" value="UVRABC SYSTEM PROTEIN A"/>
    <property type="match status" value="1"/>
</dbReference>
<evidence type="ECO:0000256" key="11">
    <source>
        <dbReference type="ARBA" id="ARBA00038000"/>
    </source>
</evidence>
<evidence type="ECO:0000256" key="6">
    <source>
        <dbReference type="ARBA" id="ARBA00022769"/>
    </source>
</evidence>
<evidence type="ECO:0000256" key="8">
    <source>
        <dbReference type="ARBA" id="ARBA00022881"/>
    </source>
</evidence>
<dbReference type="Proteomes" id="UP000648984">
    <property type="component" value="Unassembled WGS sequence"/>
</dbReference>
<dbReference type="PANTHER" id="PTHR43152">
    <property type="entry name" value="UVRABC SYSTEM PROTEIN A"/>
    <property type="match status" value="1"/>
</dbReference>
<keyword evidence="3" id="KW-0677">Repeat</keyword>
<proteinExistence type="inferred from homology"/>
<keyword evidence="4" id="KW-0547">Nucleotide-binding</keyword>
<evidence type="ECO:0000256" key="1">
    <source>
        <dbReference type="ARBA" id="ARBA00004496"/>
    </source>
</evidence>
<sequence length="73" mass="7262">MADWLIELGPEGGDGGGRIVAQGPVADVCASSGSHTARILGEFLASRAVNGGSAVSDSPVPQAKGKTKKGRKS</sequence>
<protein>
    <recommendedName>
        <fullName evidence="12">UvrABC system protein A</fullName>
    </recommendedName>
    <alternativeName>
        <fullName evidence="13">Excinuclease ABC subunit A</fullName>
    </alternativeName>
</protein>
<keyword evidence="6" id="KW-0228">DNA excision</keyword>
<evidence type="ECO:0000256" key="12">
    <source>
        <dbReference type="ARBA" id="ARBA00039316"/>
    </source>
</evidence>
<keyword evidence="10" id="KW-0234">DNA repair</keyword>
<evidence type="ECO:0000256" key="5">
    <source>
        <dbReference type="ARBA" id="ARBA00022763"/>
    </source>
</evidence>
<reference evidence="15 16" key="1">
    <citation type="submission" date="2019-12" db="EMBL/GenBank/DDBJ databases">
        <title>Comparative genomics gives insights into the taxonomy of the Azoarcus-Aromatoleum group and reveals separate origins of nif in the plant-associated Azoarcus and non-plant-associated Aromatoleum sub-groups.</title>
        <authorList>
            <person name="Lafos M."/>
            <person name="Maluk M."/>
            <person name="Batista M."/>
            <person name="Junghare M."/>
            <person name="Carmona M."/>
            <person name="Faoro H."/>
            <person name="Cruz L.M."/>
            <person name="Battistoni F."/>
            <person name="De Souza E."/>
            <person name="Pedrosa F."/>
            <person name="Chen W.-M."/>
            <person name="Poole P.S."/>
            <person name="Dixon R.A."/>
            <person name="James E.K."/>
        </authorList>
    </citation>
    <scope>NUCLEOTIDE SEQUENCE [LARGE SCALE GENOMIC DNA]</scope>
    <source>
        <strain evidence="15 16">22Lin</strain>
    </source>
</reference>
<evidence type="ECO:0000256" key="14">
    <source>
        <dbReference type="SAM" id="MobiDB-lite"/>
    </source>
</evidence>
<evidence type="ECO:0000256" key="7">
    <source>
        <dbReference type="ARBA" id="ARBA00022840"/>
    </source>
</evidence>
<evidence type="ECO:0000256" key="2">
    <source>
        <dbReference type="ARBA" id="ARBA00022490"/>
    </source>
</evidence>
<keyword evidence="16" id="KW-1185">Reference proteome</keyword>
<evidence type="ECO:0000256" key="13">
    <source>
        <dbReference type="ARBA" id="ARBA00042156"/>
    </source>
</evidence>